<evidence type="ECO:0000256" key="8">
    <source>
        <dbReference type="ARBA" id="ARBA00023077"/>
    </source>
</evidence>
<feature type="chain" id="PRO_5043717289" evidence="13">
    <location>
        <begin position="22"/>
        <end position="1097"/>
    </location>
</feature>
<dbReference type="PANTHER" id="PTHR32552:SF81">
    <property type="entry name" value="TONB-DEPENDENT OUTER MEMBRANE RECEPTOR"/>
    <property type="match status" value="1"/>
</dbReference>
<dbReference type="EMBL" id="CP159289">
    <property type="protein sequence ID" value="XCH22587.1"/>
    <property type="molecule type" value="Genomic_DNA"/>
</dbReference>
<name>A0AAU8FFX9_9BACT</name>
<dbReference type="InterPro" id="IPR008969">
    <property type="entry name" value="CarboxyPept-like_regulatory"/>
</dbReference>
<feature type="domain" description="TonB-dependent receptor plug" evidence="15">
    <location>
        <begin position="117"/>
        <end position="240"/>
    </location>
</feature>
<protein>
    <submittedName>
        <fullName evidence="16">SusC/RagA family TonB-linked outer membrane protein</fullName>
    </submittedName>
</protein>
<evidence type="ECO:0000256" key="5">
    <source>
        <dbReference type="ARBA" id="ARBA00022692"/>
    </source>
</evidence>
<dbReference type="AlphaFoldDB" id="A0AAU8FFX9"/>
<evidence type="ECO:0000256" key="13">
    <source>
        <dbReference type="SAM" id="SignalP"/>
    </source>
</evidence>
<evidence type="ECO:0000256" key="1">
    <source>
        <dbReference type="ARBA" id="ARBA00004571"/>
    </source>
</evidence>
<evidence type="ECO:0000256" key="2">
    <source>
        <dbReference type="ARBA" id="ARBA00022448"/>
    </source>
</evidence>
<keyword evidence="10 11" id="KW-0998">Cell outer membrane</keyword>
<evidence type="ECO:0000259" key="15">
    <source>
        <dbReference type="Pfam" id="PF07715"/>
    </source>
</evidence>
<dbReference type="SUPFAM" id="SSF56935">
    <property type="entry name" value="Porins"/>
    <property type="match status" value="1"/>
</dbReference>
<evidence type="ECO:0000256" key="7">
    <source>
        <dbReference type="ARBA" id="ARBA00023065"/>
    </source>
</evidence>
<evidence type="ECO:0000256" key="12">
    <source>
        <dbReference type="RuleBase" id="RU003357"/>
    </source>
</evidence>
<proteinExistence type="inferred from homology"/>
<dbReference type="Gene3D" id="2.60.40.1120">
    <property type="entry name" value="Carboxypeptidase-like, regulatory domain"/>
    <property type="match status" value="1"/>
</dbReference>
<dbReference type="PROSITE" id="PS52016">
    <property type="entry name" value="TONB_DEPENDENT_REC_3"/>
    <property type="match status" value="1"/>
</dbReference>
<evidence type="ECO:0000256" key="9">
    <source>
        <dbReference type="ARBA" id="ARBA00023136"/>
    </source>
</evidence>
<dbReference type="Gene3D" id="2.40.170.20">
    <property type="entry name" value="TonB-dependent receptor, beta-barrel domain"/>
    <property type="match status" value="1"/>
</dbReference>
<feature type="signal peptide" evidence="13">
    <location>
        <begin position="1"/>
        <end position="21"/>
    </location>
</feature>
<dbReference type="NCBIfam" id="TIGR04057">
    <property type="entry name" value="SusC_RagA_signa"/>
    <property type="match status" value="1"/>
</dbReference>
<feature type="domain" description="TonB-dependent receptor-like beta-barrel" evidence="14">
    <location>
        <begin position="456"/>
        <end position="821"/>
    </location>
</feature>
<evidence type="ECO:0000256" key="6">
    <source>
        <dbReference type="ARBA" id="ARBA00023004"/>
    </source>
</evidence>
<dbReference type="Pfam" id="PF00593">
    <property type="entry name" value="TonB_dep_Rec_b-barrel"/>
    <property type="match status" value="1"/>
</dbReference>
<comment type="similarity">
    <text evidence="11 12">Belongs to the TonB-dependent receptor family.</text>
</comment>
<dbReference type="NCBIfam" id="TIGR04056">
    <property type="entry name" value="OMP_RagA_SusC"/>
    <property type="match status" value="1"/>
</dbReference>
<gene>
    <name evidence="16" type="ORF">ABV298_19865</name>
</gene>
<sequence>MRKTLCFLTGCLLLLLTQLHAQDLAVTGKVTAEDGSILPGVNISLKGTTRGTTTDTEGKYSISTSTGATLVFSFIGFQTQEVVVGNQSVINVSLKNDVSQLQEVVVTALGQERKRNELVYAAQQINSEQIVQARNPNVMNSLAGKIAGLDIKTNNNLGGSTSAVIRGYKSITGNNQALWVIDGVPVTNANTNSSDQQTGRAGTDYGNAASDINPDNIASVNVLKGAAATALYGSRAANGVILITTKQGRKNSFDVTVNSGVTWGKIDKTTYVKYQKEYGAGYGGDGSKNQFYRGNLGSGEGDIAIFDADASFGAKFDPNRMVYQWDALDPSSPTYGKMTPWVAAKNGPDAFFETAVTSNQSVNILGGGENTTFKAGFTRSDEKGVLPNSKLGKNLFNFSASFDLTKKLTISANANYSQIKGVGRYGTGYDGKNPNQQFRQWFQTNVDLLEQKAAYFRNRQDVTWNWGSPTKPFDQNGPIYSENPYFSRHENFSNDSRDNFFGYAAAVYKIAPWVDLTTRFAYNGTQDMQEERIAFGSSDPAQYKRYNRGFNETNLDVIFNFRKAITKDINFSGLAGGSMRRSTESSIRAQTNGGMVVPGLYSLSNSANPIEAPVETYRRIGVDGLYAQASFGYKDLVNLDLTARQDKSTTLVKGQNTYFYPAIGANFNISNLEGLKRLGWLTMAKLSANYAEVGNDAPWGSTIDVYDKPTGLGSIPYFTLRNTKNNRELKPERTKSYEFGLESAFLNDRVGLNFTYYRSQTLDQILPVSITAATGYAFRYVNSGEVQNKGIEISAYVTPIKIQDFSWTLNVNFARNRNKVVSLYGEGATKVTNVQIASLQGGVSINAAEGQPFGVIRGTNFVYHEGTGQKVVKTNGIYAATASSAEIIGNPNPDWIGGVSNTLKYKTLSLSFLLDIRHGGDIWSLDQWYGEGTGLYPITAGLNELGNPKRNPAYLYDKDGKKIGNAPNQGGVLFPGVQADGTPNTVRAENVDGNGATAYGYPGNPPRAMYIYDASYIKLREVALTYALPQAIVSRLRAFKEIDISLIGRNLWIIHKNMEFQDPEEGLGSGLLNGAGGYQSGAYPAVRNYGFNVKFRF</sequence>
<evidence type="ECO:0000256" key="4">
    <source>
        <dbReference type="ARBA" id="ARBA00022496"/>
    </source>
</evidence>
<keyword evidence="7" id="KW-0406">Ion transport</keyword>
<keyword evidence="6" id="KW-0408">Iron</keyword>
<keyword evidence="4" id="KW-0410">Iron transport</keyword>
<dbReference type="Pfam" id="PF13715">
    <property type="entry name" value="CarbopepD_reg_2"/>
    <property type="match status" value="1"/>
</dbReference>
<reference evidence="16" key="1">
    <citation type="submission" date="2024-06" db="EMBL/GenBank/DDBJ databases">
        <title>Sequencing and assembly of the genome of Dyadobacter sp. strain 676, a symbiont of Cyamopsis tetragonoloba.</title>
        <authorList>
            <person name="Guro P."/>
            <person name="Sazanova A."/>
            <person name="Kuznetsova I."/>
            <person name="Belimov A."/>
            <person name="Safronova V."/>
        </authorList>
    </citation>
    <scope>NUCLEOTIDE SEQUENCE</scope>
    <source>
        <strain evidence="16">676</strain>
    </source>
</reference>
<dbReference type="SUPFAM" id="SSF49464">
    <property type="entry name" value="Carboxypeptidase regulatory domain-like"/>
    <property type="match status" value="1"/>
</dbReference>
<keyword evidence="8 12" id="KW-0798">TonB box</keyword>
<dbReference type="InterPro" id="IPR023997">
    <property type="entry name" value="TonB-dep_OMP_SusC/RagA_CS"/>
</dbReference>
<accession>A0AAU8FFX9</accession>
<dbReference type="InterPro" id="IPR039426">
    <property type="entry name" value="TonB-dep_rcpt-like"/>
</dbReference>
<evidence type="ECO:0000259" key="14">
    <source>
        <dbReference type="Pfam" id="PF00593"/>
    </source>
</evidence>
<dbReference type="InterPro" id="IPR023996">
    <property type="entry name" value="TonB-dep_OMP_SusC/RagA"/>
</dbReference>
<dbReference type="PANTHER" id="PTHR32552">
    <property type="entry name" value="FERRICHROME IRON RECEPTOR-RELATED"/>
    <property type="match status" value="1"/>
</dbReference>
<keyword evidence="3 11" id="KW-1134">Transmembrane beta strand</keyword>
<dbReference type="Gene3D" id="2.170.130.10">
    <property type="entry name" value="TonB-dependent receptor, plug domain"/>
    <property type="match status" value="1"/>
</dbReference>
<dbReference type="RefSeq" id="WP_353717915.1">
    <property type="nucleotide sequence ID" value="NZ_CP159289.1"/>
</dbReference>
<comment type="subcellular location">
    <subcellularLocation>
        <location evidence="1 11">Cell outer membrane</location>
        <topology evidence="1 11">Multi-pass membrane protein</topology>
    </subcellularLocation>
</comment>
<dbReference type="InterPro" id="IPR036942">
    <property type="entry name" value="Beta-barrel_TonB_sf"/>
</dbReference>
<evidence type="ECO:0000256" key="3">
    <source>
        <dbReference type="ARBA" id="ARBA00022452"/>
    </source>
</evidence>
<evidence type="ECO:0000256" key="10">
    <source>
        <dbReference type="ARBA" id="ARBA00023237"/>
    </source>
</evidence>
<keyword evidence="9 11" id="KW-0472">Membrane</keyword>
<dbReference type="GO" id="GO:0009279">
    <property type="term" value="C:cell outer membrane"/>
    <property type="evidence" value="ECO:0007669"/>
    <property type="project" value="UniProtKB-SubCell"/>
</dbReference>
<keyword evidence="2 11" id="KW-0813">Transport</keyword>
<evidence type="ECO:0000256" key="11">
    <source>
        <dbReference type="PROSITE-ProRule" id="PRU01360"/>
    </source>
</evidence>
<dbReference type="GO" id="GO:0006826">
    <property type="term" value="P:iron ion transport"/>
    <property type="evidence" value="ECO:0007669"/>
    <property type="project" value="UniProtKB-KW"/>
</dbReference>
<dbReference type="Pfam" id="PF07715">
    <property type="entry name" value="Plug"/>
    <property type="match status" value="1"/>
</dbReference>
<organism evidence="16">
    <name type="scientific">Dyadobacter sp. 676</name>
    <dbReference type="NCBI Taxonomy" id="3088362"/>
    <lineage>
        <taxon>Bacteria</taxon>
        <taxon>Pseudomonadati</taxon>
        <taxon>Bacteroidota</taxon>
        <taxon>Cytophagia</taxon>
        <taxon>Cytophagales</taxon>
        <taxon>Spirosomataceae</taxon>
        <taxon>Dyadobacter</taxon>
    </lineage>
</organism>
<keyword evidence="5 11" id="KW-0812">Transmembrane</keyword>
<dbReference type="InterPro" id="IPR012910">
    <property type="entry name" value="Plug_dom"/>
</dbReference>
<evidence type="ECO:0000313" key="16">
    <source>
        <dbReference type="EMBL" id="XCH22587.1"/>
    </source>
</evidence>
<keyword evidence="13" id="KW-0732">Signal</keyword>
<dbReference type="InterPro" id="IPR000531">
    <property type="entry name" value="Beta-barrel_TonB"/>
</dbReference>
<dbReference type="InterPro" id="IPR037066">
    <property type="entry name" value="Plug_dom_sf"/>
</dbReference>